<evidence type="ECO:0000313" key="3">
    <source>
        <dbReference type="Proteomes" id="UP001207626"/>
    </source>
</evidence>
<reference evidence="2 3" key="1">
    <citation type="submission" date="2022-05" db="EMBL/GenBank/DDBJ databases">
        <title>Genome Sequencing of Bee-Associated Microbes.</title>
        <authorList>
            <person name="Dunlap C."/>
        </authorList>
    </citation>
    <scope>NUCLEOTIDE SEQUENCE [LARGE SCALE GENOMIC DNA]</scope>
    <source>
        <strain evidence="2 3">NRRL NRS-1438</strain>
    </source>
</reference>
<proteinExistence type="predicted"/>
<sequence>MGLSVRKMKLVTGFLLFSAMLLLVVTVLSPYATAQALAENDATTQFEEELEFIFEEASTLKDGLFVLDTEKIEQRFGKEQVEGIALLVEFINSTAPGSMTTFSFGSCMLDALKDYLGVSVVEAALSGGLYTYLVKKAWKDAAKLLVRYAVTMNVAGLTATLIFYSGKCAIWGYNVDGEIAYG</sequence>
<keyword evidence="1" id="KW-1133">Transmembrane helix</keyword>
<dbReference type="RefSeq" id="WP_087434718.1">
    <property type="nucleotide sequence ID" value="NZ_JAFFHZ010000001.1"/>
</dbReference>
<dbReference type="Proteomes" id="UP001207626">
    <property type="component" value="Unassembled WGS sequence"/>
</dbReference>
<keyword evidence="1" id="KW-0472">Membrane</keyword>
<name>A0ABT4DQ42_9BACL</name>
<gene>
    <name evidence="2" type="ORF">M5X09_07195</name>
</gene>
<dbReference type="EMBL" id="JAMDLW010000008">
    <property type="protein sequence ID" value="MCY9519469.1"/>
    <property type="molecule type" value="Genomic_DNA"/>
</dbReference>
<evidence type="ECO:0000256" key="1">
    <source>
        <dbReference type="SAM" id="Phobius"/>
    </source>
</evidence>
<evidence type="ECO:0000313" key="2">
    <source>
        <dbReference type="EMBL" id="MCY9519469.1"/>
    </source>
</evidence>
<keyword evidence="3" id="KW-1185">Reference proteome</keyword>
<accession>A0ABT4DQ42</accession>
<comment type="caution">
    <text evidence="2">The sequence shown here is derived from an EMBL/GenBank/DDBJ whole genome shotgun (WGS) entry which is preliminary data.</text>
</comment>
<dbReference type="GeneID" id="77002236"/>
<organism evidence="2 3">
    <name type="scientific">Paenibacillus apiarius</name>
    <dbReference type="NCBI Taxonomy" id="46240"/>
    <lineage>
        <taxon>Bacteria</taxon>
        <taxon>Bacillati</taxon>
        <taxon>Bacillota</taxon>
        <taxon>Bacilli</taxon>
        <taxon>Bacillales</taxon>
        <taxon>Paenibacillaceae</taxon>
        <taxon>Paenibacillus</taxon>
    </lineage>
</organism>
<keyword evidence="1" id="KW-0812">Transmembrane</keyword>
<feature type="transmembrane region" description="Helical" evidence="1">
    <location>
        <begin position="145"/>
        <end position="164"/>
    </location>
</feature>
<protein>
    <submittedName>
        <fullName evidence="2">Uncharacterized protein</fullName>
    </submittedName>
</protein>